<proteinExistence type="predicted"/>
<gene>
    <name evidence="2" type="ORF">UFOPK1572_00568</name>
    <name evidence="3" type="ORF">UFOPK2169_01637</name>
</gene>
<name>A0A6J6LVR4_9ZZZZ</name>
<keyword evidence="1" id="KW-1133">Transmembrane helix</keyword>
<evidence type="ECO:0000313" key="3">
    <source>
        <dbReference type="EMBL" id="CAB4664594.1"/>
    </source>
</evidence>
<feature type="transmembrane region" description="Helical" evidence="1">
    <location>
        <begin position="51"/>
        <end position="80"/>
    </location>
</feature>
<dbReference type="EMBL" id="CAEZWE010000096">
    <property type="protein sequence ID" value="CAB4664594.1"/>
    <property type="molecule type" value="Genomic_DNA"/>
</dbReference>
<keyword evidence="1" id="KW-0472">Membrane</keyword>
<accession>A0A6J6LVR4</accession>
<dbReference type="EMBL" id="CAEZTC010000052">
    <property type="protein sequence ID" value="CAB4557150.1"/>
    <property type="molecule type" value="Genomic_DNA"/>
</dbReference>
<evidence type="ECO:0000313" key="2">
    <source>
        <dbReference type="EMBL" id="CAB4557150.1"/>
    </source>
</evidence>
<keyword evidence="1" id="KW-0812">Transmembrane</keyword>
<protein>
    <submittedName>
        <fullName evidence="3">Unannotated protein</fullName>
    </submittedName>
</protein>
<sequence length="114" mass="12168">MSAFALLAAIVTLLLCSYGLLFPNQLARQGEFGLRIESSIAMSEMRATYGAMVAIAVAVIVTQSETVAMVLGIAWLGSLLGRLLSIMVDRSWSTHVAVSGFADLVMFIFLVPLA</sequence>
<reference evidence="3" key="1">
    <citation type="submission" date="2020-05" db="EMBL/GenBank/DDBJ databases">
        <authorList>
            <person name="Chiriac C."/>
            <person name="Salcher M."/>
            <person name="Ghai R."/>
            <person name="Kavagutti S V."/>
        </authorList>
    </citation>
    <scope>NUCLEOTIDE SEQUENCE</scope>
</reference>
<evidence type="ECO:0000256" key="1">
    <source>
        <dbReference type="SAM" id="Phobius"/>
    </source>
</evidence>
<dbReference type="AlphaFoldDB" id="A0A6J6LVR4"/>
<organism evidence="3">
    <name type="scientific">freshwater metagenome</name>
    <dbReference type="NCBI Taxonomy" id="449393"/>
    <lineage>
        <taxon>unclassified sequences</taxon>
        <taxon>metagenomes</taxon>
        <taxon>ecological metagenomes</taxon>
    </lineage>
</organism>
<feature type="transmembrane region" description="Helical" evidence="1">
    <location>
        <begin position="92"/>
        <end position="113"/>
    </location>
</feature>